<name>A0ABY8UEL8_TETOB</name>
<dbReference type="InterPro" id="IPR013785">
    <property type="entry name" value="Aldolase_TIM"/>
</dbReference>
<dbReference type="Gene3D" id="3.20.20.70">
    <property type="entry name" value="Aldolase class I"/>
    <property type="match status" value="1"/>
</dbReference>
<evidence type="ECO:0000256" key="3">
    <source>
        <dbReference type="ARBA" id="ARBA00023277"/>
    </source>
</evidence>
<dbReference type="SUPFAM" id="SSF51445">
    <property type="entry name" value="(Trans)glycosidases"/>
    <property type="match status" value="1"/>
</dbReference>
<dbReference type="EC" id="2.4.1.82" evidence="2"/>
<feature type="compositionally biased region" description="Low complexity" evidence="5">
    <location>
        <begin position="570"/>
        <end position="583"/>
    </location>
</feature>
<dbReference type="EMBL" id="CP126218">
    <property type="protein sequence ID" value="WIA19946.1"/>
    <property type="molecule type" value="Genomic_DNA"/>
</dbReference>
<feature type="region of interest" description="Disordered" evidence="5">
    <location>
        <begin position="563"/>
        <end position="583"/>
    </location>
</feature>
<keyword evidence="3" id="KW-0119">Carbohydrate metabolism</keyword>
<evidence type="ECO:0000256" key="4">
    <source>
        <dbReference type="ARBA" id="ARBA00049426"/>
    </source>
</evidence>
<dbReference type="PANTHER" id="PTHR31268:SF32">
    <property type="entry name" value="GALACTINOL--SUCROSE GALACTOSYLTRANSFERASE 2-RELATED"/>
    <property type="match status" value="1"/>
</dbReference>
<feature type="compositionally biased region" description="Low complexity" evidence="5">
    <location>
        <begin position="187"/>
        <end position="197"/>
    </location>
</feature>
<evidence type="ECO:0000256" key="1">
    <source>
        <dbReference type="ARBA" id="ARBA00007240"/>
    </source>
</evidence>
<evidence type="ECO:0000256" key="5">
    <source>
        <dbReference type="SAM" id="MobiDB-lite"/>
    </source>
</evidence>
<dbReference type="Pfam" id="PF05691">
    <property type="entry name" value="Raffinose_syn"/>
    <property type="match status" value="2"/>
</dbReference>
<keyword evidence="7" id="KW-1185">Reference proteome</keyword>
<sequence>MQPLYATILPLLPDGCKATLQPAKQQPASGNALALHFDSGNPDLLRNSWQQAVYIAAGSDPFALVDASVAAAAAIAGGARPCWEKQVPDICSSLGWCTWDAFYHDVSGLGLQQGLEGFRAADPARVPRWLIIDDGWQRTGLGNAARQQQQVLHSKPPPQQQQQQQQAGSGPHSHPLPDSSLAGKDNSSSSSSSSSSSYRSSAWLLRGVRRVLQGCQRLVLSGVGAVAERLNWWPLLLSGLRTPLLCGVLTRCLKAFNVATSEHSKRLLSPEFNAKFSNLTVGPTLDTSSTASAADVAGVIAAVKQRYNLKHVDAMTDLEPPCNWSQLVLAGVGLPHDPASFYQQLHSYLASLGIDGVKVDVQNQLELVGSAAGQPGGQALAAAWHAALEASAGRHFPGNQLINCMCHNTNNLYRMAATNLARVSDDFYPRLPASHAPHVAVCAFNSLFMGVIVTPDWDMFHSRHPRALLHATARMISGGPVYVSDKPGAHDTVLLARLALPGGLLLQPLLPGRPTRDCLFVDPCRDGVSVLKVWSRNCCNGVVAAFNLQGSCWSRSKLNDCSSTSGAKGQQQQQQQQQQQRQQ</sequence>
<evidence type="ECO:0000256" key="2">
    <source>
        <dbReference type="ARBA" id="ARBA00012708"/>
    </source>
</evidence>
<reference evidence="6 7" key="1">
    <citation type="submission" date="2023-05" db="EMBL/GenBank/DDBJ databases">
        <title>A 100% complete, gapless, phased diploid assembly of the Scenedesmus obliquus UTEX 3031 genome.</title>
        <authorList>
            <person name="Biondi T.C."/>
            <person name="Hanschen E.R."/>
            <person name="Kwon T."/>
            <person name="Eng W."/>
            <person name="Kruse C.P.S."/>
            <person name="Koehler S.I."/>
            <person name="Kunde Y."/>
            <person name="Gleasner C.D."/>
            <person name="You Mak K.T."/>
            <person name="Polle J."/>
            <person name="Hovde B.T."/>
            <person name="Starkenburg S.R."/>
        </authorList>
    </citation>
    <scope>NUCLEOTIDE SEQUENCE [LARGE SCALE GENOMIC DNA]</scope>
    <source>
        <strain evidence="6 7">DOE0152z</strain>
    </source>
</reference>
<gene>
    <name evidence="6" type="ORF">OEZ85_005830</name>
</gene>
<proteinExistence type="inferred from homology"/>
<protein>
    <recommendedName>
        <fullName evidence="2">galactinol--sucrose galactosyltransferase</fullName>
        <ecNumber evidence="2">2.4.1.82</ecNumber>
    </recommendedName>
</protein>
<dbReference type="PANTHER" id="PTHR31268">
    <property type="match status" value="1"/>
</dbReference>
<evidence type="ECO:0000313" key="7">
    <source>
        <dbReference type="Proteomes" id="UP001244341"/>
    </source>
</evidence>
<comment type="similarity">
    <text evidence="1">Belongs to the glycosyl hydrolases 36 family.</text>
</comment>
<evidence type="ECO:0000313" key="6">
    <source>
        <dbReference type="EMBL" id="WIA19946.1"/>
    </source>
</evidence>
<dbReference type="InterPro" id="IPR017853">
    <property type="entry name" value="GH"/>
</dbReference>
<feature type="region of interest" description="Disordered" evidence="5">
    <location>
        <begin position="143"/>
        <end position="197"/>
    </location>
</feature>
<dbReference type="Proteomes" id="UP001244341">
    <property type="component" value="Chromosome 11b"/>
</dbReference>
<organism evidence="6 7">
    <name type="scientific">Tetradesmus obliquus</name>
    <name type="common">Green alga</name>
    <name type="synonym">Acutodesmus obliquus</name>
    <dbReference type="NCBI Taxonomy" id="3088"/>
    <lineage>
        <taxon>Eukaryota</taxon>
        <taxon>Viridiplantae</taxon>
        <taxon>Chlorophyta</taxon>
        <taxon>core chlorophytes</taxon>
        <taxon>Chlorophyceae</taxon>
        <taxon>CS clade</taxon>
        <taxon>Sphaeropleales</taxon>
        <taxon>Scenedesmaceae</taxon>
        <taxon>Tetradesmus</taxon>
    </lineage>
</organism>
<accession>A0ABY8UEL8</accession>
<dbReference type="InterPro" id="IPR008811">
    <property type="entry name" value="Glycosyl_hydrolases_36"/>
</dbReference>
<comment type="catalytic activity">
    <reaction evidence="4">
        <text>alpha-D-galactosyl-(1-&gt;3)-1D-myo-inositol + sucrose = raffinose + myo-inositol</text>
        <dbReference type="Rhea" id="RHEA:20161"/>
        <dbReference type="ChEBI" id="CHEBI:16634"/>
        <dbReference type="ChEBI" id="CHEBI:17268"/>
        <dbReference type="ChEBI" id="CHEBI:17505"/>
        <dbReference type="ChEBI" id="CHEBI:17992"/>
        <dbReference type="EC" id="2.4.1.82"/>
    </reaction>
</comment>